<comment type="caution">
    <text evidence="2">The sequence shown here is derived from an EMBL/GenBank/DDBJ whole genome shotgun (WGS) entry which is preliminary data.</text>
</comment>
<accession>A0ABW5GFZ6</accession>
<gene>
    <name evidence="2" type="ORF">ACFSYJ_16175</name>
</gene>
<dbReference type="RefSeq" id="WP_345398432.1">
    <property type="nucleotide sequence ID" value="NZ_BAABHG010000009.1"/>
</dbReference>
<proteinExistence type="predicted"/>
<protein>
    <recommendedName>
        <fullName evidence="4">Excreted virulence factor EspC, type VII ESX diderm</fullName>
    </recommendedName>
</protein>
<organism evidence="2 3">
    <name type="scientific">Amycolatopsis samaneae</name>
    <dbReference type="NCBI Taxonomy" id="664691"/>
    <lineage>
        <taxon>Bacteria</taxon>
        <taxon>Bacillati</taxon>
        <taxon>Actinomycetota</taxon>
        <taxon>Actinomycetes</taxon>
        <taxon>Pseudonocardiales</taxon>
        <taxon>Pseudonocardiaceae</taxon>
        <taxon>Amycolatopsis</taxon>
    </lineage>
</organism>
<dbReference type="EMBL" id="JBHUKU010000008">
    <property type="protein sequence ID" value="MFD2460151.1"/>
    <property type="molecule type" value="Genomic_DNA"/>
</dbReference>
<evidence type="ECO:0008006" key="4">
    <source>
        <dbReference type="Google" id="ProtNLM"/>
    </source>
</evidence>
<name>A0ABW5GFZ6_9PSEU</name>
<keyword evidence="3" id="KW-1185">Reference proteome</keyword>
<reference evidence="3" key="1">
    <citation type="journal article" date="2019" name="Int. J. Syst. Evol. Microbiol.">
        <title>The Global Catalogue of Microorganisms (GCM) 10K type strain sequencing project: providing services to taxonomists for standard genome sequencing and annotation.</title>
        <authorList>
            <consortium name="The Broad Institute Genomics Platform"/>
            <consortium name="The Broad Institute Genome Sequencing Center for Infectious Disease"/>
            <person name="Wu L."/>
            <person name="Ma J."/>
        </authorList>
    </citation>
    <scope>NUCLEOTIDE SEQUENCE [LARGE SCALE GENOMIC DNA]</scope>
    <source>
        <strain evidence="3">CGMCC 4.7643</strain>
    </source>
</reference>
<feature type="coiled-coil region" evidence="1">
    <location>
        <begin position="110"/>
        <end position="151"/>
    </location>
</feature>
<evidence type="ECO:0000313" key="2">
    <source>
        <dbReference type="EMBL" id="MFD2460151.1"/>
    </source>
</evidence>
<evidence type="ECO:0000313" key="3">
    <source>
        <dbReference type="Proteomes" id="UP001597419"/>
    </source>
</evidence>
<keyword evidence="1" id="KW-0175">Coiled coil</keyword>
<sequence length="153" mass="15784">MSFQADGGGTGGGKSLFDQINPFSSGGMSIGAIQGVTSETQKLVDAAKSGGFKISAEGVEPLRKALTDMATKLDGMSRAQLDLEQAPQLGGHAYGKTVSAHDQKTAAEGANSAKAVLEQLSQTLRQADEALARAAGQYKETEQQAADLVKKQG</sequence>
<dbReference type="Proteomes" id="UP001597419">
    <property type="component" value="Unassembled WGS sequence"/>
</dbReference>
<evidence type="ECO:0000256" key="1">
    <source>
        <dbReference type="SAM" id="Coils"/>
    </source>
</evidence>